<feature type="coiled-coil region" evidence="1">
    <location>
        <begin position="63"/>
        <end position="118"/>
    </location>
</feature>
<gene>
    <name evidence="2" type="ORF">GSOID_T00028341001</name>
</gene>
<proteinExistence type="predicted"/>
<keyword evidence="1" id="KW-0175">Coiled coil</keyword>
<organism evidence="2">
    <name type="scientific">Oikopleura dioica</name>
    <name type="common">Tunicate</name>
    <dbReference type="NCBI Taxonomy" id="34765"/>
    <lineage>
        <taxon>Eukaryota</taxon>
        <taxon>Metazoa</taxon>
        <taxon>Chordata</taxon>
        <taxon>Tunicata</taxon>
        <taxon>Appendicularia</taxon>
        <taxon>Copelata</taxon>
        <taxon>Oikopleuridae</taxon>
        <taxon>Oikopleura</taxon>
    </lineage>
</organism>
<dbReference type="Proteomes" id="UP000011014">
    <property type="component" value="Unassembled WGS sequence"/>
</dbReference>
<evidence type="ECO:0000313" key="2">
    <source>
        <dbReference type="EMBL" id="CBY35871.1"/>
    </source>
</evidence>
<accession>E4YK60</accession>
<name>E4YK60_OIKDI</name>
<dbReference type="EMBL" id="FN654690">
    <property type="protein sequence ID" value="CBY35871.1"/>
    <property type="molecule type" value="Genomic_DNA"/>
</dbReference>
<reference evidence="2" key="1">
    <citation type="journal article" date="2010" name="Science">
        <title>Plasticity of animal genome architecture unmasked by rapid evolution of a pelagic tunicate.</title>
        <authorList>
            <person name="Denoeud F."/>
            <person name="Henriet S."/>
            <person name="Mungpakdee S."/>
            <person name="Aury J.M."/>
            <person name="Da Silva C."/>
            <person name="Brinkmann H."/>
            <person name="Mikhaleva J."/>
            <person name="Olsen L.C."/>
            <person name="Jubin C."/>
            <person name="Canestro C."/>
            <person name="Bouquet J.M."/>
            <person name="Danks G."/>
            <person name="Poulain J."/>
            <person name="Campsteijn C."/>
            <person name="Adamski M."/>
            <person name="Cross I."/>
            <person name="Yadetie F."/>
            <person name="Muffato M."/>
            <person name="Louis A."/>
            <person name="Butcher S."/>
            <person name="Tsagkogeorga G."/>
            <person name="Konrad A."/>
            <person name="Singh S."/>
            <person name="Jensen M.F."/>
            <person name="Cong E.H."/>
            <person name="Eikeseth-Otteraa H."/>
            <person name="Noel B."/>
            <person name="Anthouard V."/>
            <person name="Porcel B.M."/>
            <person name="Kachouri-Lafond R."/>
            <person name="Nishino A."/>
            <person name="Ugolini M."/>
            <person name="Chourrout P."/>
            <person name="Nishida H."/>
            <person name="Aasland R."/>
            <person name="Huzurbazar S."/>
            <person name="Westhof E."/>
            <person name="Delsuc F."/>
            <person name="Lehrach H."/>
            <person name="Reinhardt R."/>
            <person name="Weissenbach J."/>
            <person name="Roy S.W."/>
            <person name="Artiguenave F."/>
            <person name="Postlethwait J.H."/>
            <person name="Manak J.R."/>
            <person name="Thompson E.M."/>
            <person name="Jaillon O."/>
            <person name="Du Pasquier L."/>
            <person name="Boudinot P."/>
            <person name="Liberles D.A."/>
            <person name="Volff J.N."/>
            <person name="Philippe H."/>
            <person name="Lenhard B."/>
            <person name="Roest Crollius H."/>
            <person name="Wincker P."/>
            <person name="Chourrout D."/>
        </authorList>
    </citation>
    <scope>NUCLEOTIDE SEQUENCE [LARGE SCALE GENOMIC DNA]</scope>
</reference>
<evidence type="ECO:0000256" key="1">
    <source>
        <dbReference type="SAM" id="Coils"/>
    </source>
</evidence>
<dbReference type="AlphaFoldDB" id="E4YK60"/>
<protein>
    <submittedName>
        <fullName evidence="2">Uncharacterized protein</fullName>
    </submittedName>
</protein>
<sequence>MPELTKESSNGRTHVDILERRLLQNQLHTITIQENYTDLIEDLLDELCQLRNLEVATDYLCGSEELLDERERLHEALEIIRSDLRMEKNLVKLEKKKKNELKAALADSEEKRKKLIKKKGKRKKLIADFWRLSGSFEMTFLTLF</sequence>